<sequence>MSQELIILQKVMDMMEYGYLALAQYPKSEKFAMVTDIKRSMDTMLERVIEAHKKYYKKTTLQELDVEIAKLKAYMRLSHTLKFLPTHKYEVWSGMIVEIGKMLGGWLKTVNGQKPASS</sequence>
<dbReference type="AlphaFoldDB" id="A0A645IIF7"/>
<dbReference type="NCBIfam" id="TIGR02436">
    <property type="entry name" value="four helix bundle protein"/>
    <property type="match status" value="1"/>
</dbReference>
<evidence type="ECO:0000259" key="1">
    <source>
        <dbReference type="Pfam" id="PF22296"/>
    </source>
</evidence>
<name>A0A645IIF7_9ZZZZ</name>
<dbReference type="CDD" id="cd16376">
    <property type="entry name" value="Avd_like"/>
    <property type="match status" value="1"/>
</dbReference>
<dbReference type="SUPFAM" id="SSF158446">
    <property type="entry name" value="IVS-encoded protein-like"/>
    <property type="match status" value="1"/>
</dbReference>
<gene>
    <name evidence="2" type="ORF">SDC9_198540</name>
</gene>
<reference evidence="2" key="1">
    <citation type="submission" date="2019-08" db="EMBL/GenBank/DDBJ databases">
        <authorList>
            <person name="Kucharzyk K."/>
            <person name="Murdoch R.W."/>
            <person name="Higgins S."/>
            <person name="Loffler F."/>
        </authorList>
    </citation>
    <scope>NUCLEOTIDE SEQUENCE</scope>
</reference>
<dbReference type="Pfam" id="PF22296">
    <property type="entry name" value="bAvd"/>
    <property type="match status" value="1"/>
</dbReference>
<evidence type="ECO:0000313" key="2">
    <source>
        <dbReference type="EMBL" id="MPN50900.1"/>
    </source>
</evidence>
<dbReference type="InterPro" id="IPR055360">
    <property type="entry name" value="bAvd"/>
</dbReference>
<dbReference type="InterPro" id="IPR036583">
    <property type="entry name" value="23S_rRNA_IVS_sf"/>
</dbReference>
<dbReference type="Gene3D" id="1.20.1440.60">
    <property type="entry name" value="23S rRNA-intervening sequence"/>
    <property type="match status" value="1"/>
</dbReference>
<comment type="caution">
    <text evidence="2">The sequence shown here is derived from an EMBL/GenBank/DDBJ whole genome shotgun (WGS) entry which is preliminary data.</text>
</comment>
<accession>A0A645IIF7</accession>
<dbReference type="EMBL" id="VSSQ01115488">
    <property type="protein sequence ID" value="MPN50900.1"/>
    <property type="molecule type" value="Genomic_DNA"/>
</dbReference>
<dbReference type="NCBIfam" id="NF033474">
    <property type="entry name" value="DivGenRetAVD"/>
    <property type="match status" value="1"/>
</dbReference>
<protein>
    <recommendedName>
        <fullName evidence="1">bAvd-like domain-containing protein</fullName>
    </recommendedName>
</protein>
<organism evidence="2">
    <name type="scientific">bioreactor metagenome</name>
    <dbReference type="NCBI Taxonomy" id="1076179"/>
    <lineage>
        <taxon>unclassified sequences</taxon>
        <taxon>metagenomes</taxon>
        <taxon>ecological metagenomes</taxon>
    </lineage>
</organism>
<proteinExistence type="predicted"/>
<dbReference type="InterPro" id="IPR012657">
    <property type="entry name" value="23S_rRNA-intervening_sequence"/>
</dbReference>
<feature type="domain" description="bAvd-like" evidence="1">
    <location>
        <begin position="5"/>
        <end position="110"/>
    </location>
</feature>